<reference evidence="1" key="1">
    <citation type="submission" date="2020-07" db="EMBL/GenBank/DDBJ databases">
        <title>Complete genome sequence of Streptomyces phage Shady.</title>
        <authorList>
            <person name="Ortega C.A."/>
            <person name="Hernandez I."/>
            <person name="Guadalupe Vizoso-Pinto M."/>
            <person name="Clark J.D."/>
            <person name="Liu M."/>
            <person name="Burrowes B.H."/>
        </authorList>
    </citation>
    <scope>NUCLEOTIDE SEQUENCE</scope>
</reference>
<keyword evidence="2" id="KW-1185">Reference proteome</keyword>
<evidence type="ECO:0000313" key="1">
    <source>
        <dbReference type="EMBL" id="QPB09812.1"/>
    </source>
</evidence>
<proteinExistence type="predicted"/>
<dbReference type="Proteomes" id="UP000663311">
    <property type="component" value="Segment"/>
</dbReference>
<organism evidence="1 2">
    <name type="scientific">Streptomyces phage Shady</name>
    <dbReference type="NCBI Taxonomy" id="2767585"/>
    <lineage>
        <taxon>Viruses</taxon>
        <taxon>Duplodnaviria</taxon>
        <taxon>Heunggongvirae</taxon>
        <taxon>Uroviricota</taxon>
        <taxon>Caudoviricetes</taxon>
        <taxon>Colingsworthviridae</taxon>
        <taxon>Shadyvirus</taxon>
        <taxon>Shadyvirus shady</taxon>
    </lineage>
</organism>
<protein>
    <submittedName>
        <fullName evidence="1">Uncharacterized protein</fullName>
    </submittedName>
</protein>
<accession>A0A873WLF3</accession>
<name>A0A873WLF3_9CAUD</name>
<evidence type="ECO:0000313" key="2">
    <source>
        <dbReference type="Proteomes" id="UP000663311"/>
    </source>
</evidence>
<dbReference type="EMBL" id="MT701596">
    <property type="protein sequence ID" value="QPB09812.1"/>
    <property type="molecule type" value="Genomic_DNA"/>
</dbReference>
<gene>
    <name evidence="1" type="ORF">CPT_Shady_051</name>
</gene>
<sequence length="110" mass="12652">MQNAQGKGQTWFPGKTCVDVDVRYYLEWTDRPDAPLNRLTERKAAEMIRTIKAKPELGEVFTVVREVRERIANACVWCGSRPRTWDMDCDGPYENVTCDTEQCTAGRYGE</sequence>